<evidence type="ECO:0000313" key="3">
    <source>
        <dbReference type="EMBL" id="GLW58133.1"/>
    </source>
</evidence>
<dbReference type="Proteomes" id="UP001165143">
    <property type="component" value="Unassembled WGS sequence"/>
</dbReference>
<dbReference type="OrthoDB" id="5996503at2"/>
<dbReference type="AlphaFoldDB" id="A0A9W6PNK7"/>
<organism evidence="3 4">
    <name type="scientific">Kitasatospora phosalacinea</name>
    <dbReference type="NCBI Taxonomy" id="2065"/>
    <lineage>
        <taxon>Bacteria</taxon>
        <taxon>Bacillati</taxon>
        <taxon>Actinomycetota</taxon>
        <taxon>Actinomycetes</taxon>
        <taxon>Kitasatosporales</taxon>
        <taxon>Streptomycetaceae</taxon>
        <taxon>Kitasatospora</taxon>
    </lineage>
</organism>
<gene>
    <name evidence="3" type="ORF">Kpho01_61440</name>
</gene>
<feature type="domain" description="SHOCT" evidence="1">
    <location>
        <begin position="122"/>
        <end position="149"/>
    </location>
</feature>
<accession>A0A9W6PNK7</accession>
<dbReference type="Pfam" id="PF14472">
    <property type="entry name" value="DUF4429"/>
    <property type="match status" value="1"/>
</dbReference>
<protein>
    <recommendedName>
        <fullName evidence="5">DUF4429 domain-containing protein</fullName>
    </recommendedName>
</protein>
<comment type="caution">
    <text evidence="3">The sequence shown here is derived from an EMBL/GenBank/DDBJ whole genome shotgun (WGS) entry which is preliminary data.</text>
</comment>
<dbReference type="RefSeq" id="WP_033252919.1">
    <property type="nucleotide sequence ID" value="NZ_BSRX01000047.1"/>
</dbReference>
<evidence type="ECO:0000259" key="1">
    <source>
        <dbReference type="Pfam" id="PF09851"/>
    </source>
</evidence>
<reference evidence="3" key="1">
    <citation type="submission" date="2023-02" db="EMBL/GenBank/DDBJ databases">
        <title>Kitasatospora phosalacinea NBRC 14362.</title>
        <authorList>
            <person name="Ichikawa N."/>
            <person name="Sato H."/>
            <person name="Tonouchi N."/>
        </authorList>
    </citation>
    <scope>NUCLEOTIDE SEQUENCE</scope>
    <source>
        <strain evidence="3">NBRC 14362</strain>
    </source>
</reference>
<proteinExistence type="predicted"/>
<sequence length="151" mass="16276">MIEAKGNTGQVTFDGEYVTITRKGFRARMTVGKGEKRIHVSQITAVQWKPPGMLVSGFIQFTVPGGIERRSGFGSQTGSAAEDENSVLFLKNQAPAFEELREAVDEAIARQHRPASSDSLADELAKLQHLADAGALSAQEYDAAKARILGT</sequence>
<dbReference type="Pfam" id="PF09851">
    <property type="entry name" value="SHOCT"/>
    <property type="match status" value="1"/>
</dbReference>
<evidence type="ECO:0000259" key="2">
    <source>
        <dbReference type="Pfam" id="PF14472"/>
    </source>
</evidence>
<evidence type="ECO:0000313" key="4">
    <source>
        <dbReference type="Proteomes" id="UP001165143"/>
    </source>
</evidence>
<evidence type="ECO:0008006" key="5">
    <source>
        <dbReference type="Google" id="ProtNLM"/>
    </source>
</evidence>
<dbReference type="InterPro" id="IPR027860">
    <property type="entry name" value="DUF4429"/>
</dbReference>
<name>A0A9W6PNK7_9ACTN</name>
<feature type="domain" description="DUF4429" evidence="2">
    <location>
        <begin position="11"/>
        <end position="104"/>
    </location>
</feature>
<dbReference type="EMBL" id="BSRX01000047">
    <property type="protein sequence ID" value="GLW58133.1"/>
    <property type="molecule type" value="Genomic_DNA"/>
</dbReference>
<dbReference type="InterPro" id="IPR018649">
    <property type="entry name" value="SHOCT"/>
</dbReference>